<protein>
    <submittedName>
        <fullName evidence="6">Uncharacterized protein</fullName>
    </submittedName>
</protein>
<proteinExistence type="predicted"/>
<organism evidence="6 7">
    <name type="scientific">Phytophthora cactorum</name>
    <dbReference type="NCBI Taxonomy" id="29920"/>
    <lineage>
        <taxon>Eukaryota</taxon>
        <taxon>Sar</taxon>
        <taxon>Stramenopiles</taxon>
        <taxon>Oomycota</taxon>
        <taxon>Peronosporomycetes</taxon>
        <taxon>Peronosporales</taxon>
        <taxon>Peronosporaceae</taxon>
        <taxon>Phytophthora</taxon>
    </lineage>
</organism>
<reference evidence="5" key="3">
    <citation type="submission" date="2021-01" db="EMBL/GenBank/DDBJ databases">
        <title>Phytophthora aleatoria, a newly-described species from Pinus radiata is distinct from Phytophthora cactorum isolates based on comparative genomics.</title>
        <authorList>
            <person name="Mcdougal R."/>
            <person name="Panda P."/>
            <person name="Williams N."/>
            <person name="Studholme D.J."/>
        </authorList>
    </citation>
    <scope>NUCLEOTIDE SEQUENCE</scope>
    <source>
        <strain evidence="5">NZFS 3830</strain>
    </source>
</reference>
<dbReference type="EMBL" id="JAENGZ010000638">
    <property type="protein sequence ID" value="KAG6955926.1"/>
    <property type="molecule type" value="Genomic_DNA"/>
</dbReference>
<dbReference type="EMBL" id="RCMV01000497">
    <property type="protein sequence ID" value="KAG3216267.1"/>
    <property type="molecule type" value="Genomic_DNA"/>
</dbReference>
<dbReference type="VEuPathDB" id="FungiDB:PC110_g22709"/>
<dbReference type="EMBL" id="MJFZ01002312">
    <property type="protein sequence ID" value="RAW20848.1"/>
    <property type="molecule type" value="Genomic_DNA"/>
</dbReference>
<dbReference type="EMBL" id="RCML01002927">
    <property type="protein sequence ID" value="KAG2956711.1"/>
    <property type="molecule type" value="Genomic_DNA"/>
</dbReference>
<dbReference type="AlphaFoldDB" id="A0A329RC53"/>
<evidence type="ECO:0000313" key="2">
    <source>
        <dbReference type="EMBL" id="KAG2913260.1"/>
    </source>
</evidence>
<name>A0A329RC53_9STRA</name>
<evidence type="ECO:0000313" key="4">
    <source>
        <dbReference type="EMBL" id="KAG3216267.1"/>
    </source>
</evidence>
<evidence type="ECO:0000313" key="7">
    <source>
        <dbReference type="Proteomes" id="UP000251314"/>
    </source>
</evidence>
<dbReference type="Proteomes" id="UP000697107">
    <property type="component" value="Unassembled WGS sequence"/>
</dbReference>
<dbReference type="Proteomes" id="UP000760860">
    <property type="component" value="Unassembled WGS sequence"/>
</dbReference>
<evidence type="ECO:0000313" key="5">
    <source>
        <dbReference type="EMBL" id="KAG6955926.1"/>
    </source>
</evidence>
<dbReference type="Proteomes" id="UP000688947">
    <property type="component" value="Unassembled WGS sequence"/>
</dbReference>
<dbReference type="Proteomes" id="UP000736787">
    <property type="component" value="Unassembled WGS sequence"/>
</dbReference>
<dbReference type="Proteomes" id="UP000774804">
    <property type="component" value="Unassembled WGS sequence"/>
</dbReference>
<dbReference type="Proteomes" id="UP000251314">
    <property type="component" value="Unassembled WGS sequence"/>
</dbReference>
<dbReference type="OrthoDB" id="98270at2759"/>
<dbReference type="EMBL" id="RCMK01000761">
    <property type="protein sequence ID" value="KAG2913260.1"/>
    <property type="molecule type" value="Genomic_DNA"/>
</dbReference>
<comment type="caution">
    <text evidence="6">The sequence shown here is derived from an EMBL/GenBank/DDBJ whole genome shotgun (WGS) entry which is preliminary data.</text>
</comment>
<reference evidence="6 7" key="1">
    <citation type="submission" date="2018-01" db="EMBL/GenBank/DDBJ databases">
        <title>Draft genome of the strawberry crown rot pathogen Phytophthora cactorum.</title>
        <authorList>
            <person name="Armitage A.D."/>
            <person name="Lysoe E."/>
            <person name="Nellist C.F."/>
            <person name="Harrison R.J."/>
            <person name="Brurberg M.B."/>
        </authorList>
    </citation>
    <scope>NUCLEOTIDE SEQUENCE [LARGE SCALE GENOMIC DNA]</scope>
    <source>
        <strain evidence="6 7">10300</strain>
    </source>
</reference>
<accession>A0A329RC53</accession>
<sequence length="92" mass="9780">MKTKLNAAASIVHSSTFEAAAVKVINGEVRRLTASERKAVKLRLDAQTAGRGGGERVLHDICAETKVGERGPADNVLVRQAPDLASSFQQPL</sequence>
<evidence type="ECO:0000313" key="3">
    <source>
        <dbReference type="EMBL" id="KAG2956711.1"/>
    </source>
</evidence>
<evidence type="ECO:0000313" key="1">
    <source>
        <dbReference type="EMBL" id="KAG2907333.1"/>
    </source>
</evidence>
<dbReference type="EMBL" id="RCMI01000517">
    <property type="protein sequence ID" value="KAG2907333.1"/>
    <property type="molecule type" value="Genomic_DNA"/>
</dbReference>
<reference evidence="1" key="2">
    <citation type="submission" date="2018-10" db="EMBL/GenBank/DDBJ databases">
        <title>Effector identification in a new, highly contiguous assembly of the strawberry crown rot pathogen Phytophthora cactorum.</title>
        <authorList>
            <person name="Armitage A.D."/>
            <person name="Nellist C.F."/>
            <person name="Bates H."/>
            <person name="Vickerstaff R.J."/>
            <person name="Harrison R.J."/>
        </authorList>
    </citation>
    <scope>NUCLEOTIDE SEQUENCE</scope>
    <source>
        <strain evidence="1">4032</strain>
        <strain evidence="2">4040</strain>
        <strain evidence="3">P415</strain>
        <strain evidence="4">P421</strain>
    </source>
</reference>
<keyword evidence="7" id="KW-1185">Reference proteome</keyword>
<gene>
    <name evidence="5" type="ORF">JG687_00010886</name>
    <name evidence="6" type="ORF">PC110_g22709</name>
    <name evidence="1" type="ORF">PC115_g14003</name>
    <name evidence="2" type="ORF">PC117_g18612</name>
    <name evidence="3" type="ORF">PC118_g24347</name>
    <name evidence="4" type="ORF">PC129_g12880</name>
</gene>
<evidence type="ECO:0000313" key="6">
    <source>
        <dbReference type="EMBL" id="RAW20848.1"/>
    </source>
</evidence>